<proteinExistence type="predicted"/>
<protein>
    <recommendedName>
        <fullName evidence="2">NACHT domain-containing protein</fullName>
    </recommendedName>
</protein>
<dbReference type="InterPro" id="IPR007685">
    <property type="entry name" value="RelA_SpoT"/>
</dbReference>
<accession>A0A9N9Z0B5</accession>
<keyword evidence="1" id="KW-0677">Repeat</keyword>
<dbReference type="SUPFAM" id="SSF81301">
    <property type="entry name" value="Nucleotidyltransferase"/>
    <property type="match status" value="1"/>
</dbReference>
<evidence type="ECO:0000256" key="1">
    <source>
        <dbReference type="ARBA" id="ARBA00022737"/>
    </source>
</evidence>
<dbReference type="AlphaFoldDB" id="A0A9N9Z0B5"/>
<dbReference type="InterPro" id="IPR056884">
    <property type="entry name" value="NPHP3-like_N"/>
</dbReference>
<reference evidence="4" key="1">
    <citation type="submission" date="2019-06" db="EMBL/GenBank/DDBJ databases">
        <authorList>
            <person name="Broberg M."/>
        </authorList>
    </citation>
    <scope>NUCLEOTIDE SEQUENCE [LARGE SCALE GENOMIC DNA]</scope>
</reference>
<dbReference type="InterPro" id="IPR043519">
    <property type="entry name" value="NT_sf"/>
</dbReference>
<feature type="domain" description="NACHT" evidence="2">
    <location>
        <begin position="412"/>
        <end position="568"/>
    </location>
</feature>
<dbReference type="InterPro" id="IPR007111">
    <property type="entry name" value="NACHT_NTPase"/>
</dbReference>
<keyword evidence="4" id="KW-1185">Reference proteome</keyword>
<name>A0A9N9Z0B5_9HYPO</name>
<gene>
    <name evidence="3" type="ORF">CSOL1703_00012946</name>
</gene>
<dbReference type="SUPFAM" id="SSF52540">
    <property type="entry name" value="P-loop containing nucleoside triphosphate hydrolases"/>
    <property type="match status" value="1"/>
</dbReference>
<evidence type="ECO:0000313" key="3">
    <source>
        <dbReference type="EMBL" id="CAH0046711.1"/>
    </source>
</evidence>
<dbReference type="Pfam" id="PF24883">
    <property type="entry name" value="NPHP3_N"/>
    <property type="match status" value="1"/>
</dbReference>
<sequence>MAQQIQPPNGSVRREELHSKINALLSAADRTSLKSAFPHDVWSRLKEDYDMMVRDLIAHCKNLVRERRISAEVDGRVKAAQSIDKTLDRRLQHRIANHLGEYKSVQEIFHDMHDLAGIRIVVDYPSQLEPANKLIEEAFWQAKEPNIFKKERPVGKRWDTWFGAYQSKNHHVSVKKGTQGTLGAYCNVIFELQLTSLPETLYNKLAHPLLYKQQAGSLTRRDEMVIDLSHGLALCYSICLLYAQDKLGNNEKPDQGLMSAMRSAANDADGGQLEDMRPLLSMMPDTVKAQSASGPKQESSSKVSTEVLTSTLSALPDQCPPEQLWTGFVKKMKGWDAKLEAVETAVKDQTEAFQQYHQDDADKKCLVDLRIINPSTQKKTIENANGGLLKGAYEWILGHPEYQRFRNDNTNRLLWVKGDPGKGKTMLLCGIINDLESRSSTSVSYFFCEATQNNSLRSATAVLRTLIWRLCTSQPHLIAHVRKKYDKEGKYSFEDSAAFCALEEILTDILQDPGCSPTTLVIDALDECTEDTMPDLICLIINFSNSCEAKWIVSSRNWPMIEEQFQLAEKVKVSLELNKGSVSHAVNLFIDHKVAQLAQRKRYDPATKAAVFDVLRNKANDTFLWVALACAELSKPQVRSWNTMELLNSFPAGLEKLYARMLNQVLSSINSALCKQLLATASISARPLSFRELPALIHGLKWFSHEQVEEFIGECGSFLSARDNHVHFVHQSAQDFLVGNEGRVFQSTIQSHHLQIFRQSMTAMQTLEHNMDEISSPGKLINEIHLNENNPFHTIKYCCLYWVDHLNLAGQERQAQDDSLACEFFKTKVLYWVEALSCHGYTTEGISAIQKLSSVANSDELKDLSKDLHRFWKDFKEVLDVAPLQLYCSALLFAPTSSLIKNLHENCKYPWVTLKQSSSQDPSEKWGICISTLEAQNLRSFALSTDGQHLVYGHGLGLNKP</sequence>
<dbReference type="EMBL" id="CABFOC020000015">
    <property type="protein sequence ID" value="CAH0046711.1"/>
    <property type="molecule type" value="Genomic_DNA"/>
</dbReference>
<dbReference type="SMART" id="SM00954">
    <property type="entry name" value="RelA_SpoT"/>
    <property type="match status" value="1"/>
</dbReference>
<reference evidence="3 4" key="2">
    <citation type="submission" date="2021-10" db="EMBL/GenBank/DDBJ databases">
        <authorList>
            <person name="Piombo E."/>
        </authorList>
    </citation>
    <scope>NUCLEOTIDE SEQUENCE [LARGE SCALE GENOMIC DNA]</scope>
</reference>
<organism evidence="3 4">
    <name type="scientific">Clonostachys solani</name>
    <dbReference type="NCBI Taxonomy" id="160281"/>
    <lineage>
        <taxon>Eukaryota</taxon>
        <taxon>Fungi</taxon>
        <taxon>Dikarya</taxon>
        <taxon>Ascomycota</taxon>
        <taxon>Pezizomycotina</taxon>
        <taxon>Sordariomycetes</taxon>
        <taxon>Hypocreomycetidae</taxon>
        <taxon>Hypocreales</taxon>
        <taxon>Bionectriaceae</taxon>
        <taxon>Clonostachys</taxon>
    </lineage>
</organism>
<dbReference type="CDD" id="cd05399">
    <property type="entry name" value="NT_Rel-Spo_like"/>
    <property type="match status" value="1"/>
</dbReference>
<dbReference type="GO" id="GO:0015969">
    <property type="term" value="P:guanosine tetraphosphate metabolic process"/>
    <property type="evidence" value="ECO:0007669"/>
    <property type="project" value="InterPro"/>
</dbReference>
<dbReference type="PANTHER" id="PTHR10039">
    <property type="entry name" value="AMELOGENIN"/>
    <property type="match status" value="1"/>
</dbReference>
<dbReference type="OrthoDB" id="538223at2759"/>
<dbReference type="PROSITE" id="PS50837">
    <property type="entry name" value="NACHT"/>
    <property type="match status" value="1"/>
</dbReference>
<dbReference type="PANTHER" id="PTHR10039:SF14">
    <property type="entry name" value="NACHT DOMAIN-CONTAINING PROTEIN"/>
    <property type="match status" value="1"/>
</dbReference>
<dbReference type="Proteomes" id="UP000775872">
    <property type="component" value="Unassembled WGS sequence"/>
</dbReference>
<evidence type="ECO:0000313" key="4">
    <source>
        <dbReference type="Proteomes" id="UP000775872"/>
    </source>
</evidence>
<dbReference type="Gene3D" id="3.30.460.10">
    <property type="entry name" value="Beta Polymerase, domain 2"/>
    <property type="match status" value="1"/>
</dbReference>
<evidence type="ECO:0000259" key="2">
    <source>
        <dbReference type="PROSITE" id="PS50837"/>
    </source>
</evidence>
<comment type="caution">
    <text evidence="3">The sequence shown here is derived from an EMBL/GenBank/DDBJ whole genome shotgun (WGS) entry which is preliminary data.</text>
</comment>
<dbReference type="Gene3D" id="3.40.50.300">
    <property type="entry name" value="P-loop containing nucleotide triphosphate hydrolases"/>
    <property type="match status" value="1"/>
</dbReference>
<dbReference type="InterPro" id="IPR027417">
    <property type="entry name" value="P-loop_NTPase"/>
</dbReference>